<feature type="transmembrane region" description="Helical" evidence="1">
    <location>
        <begin position="855"/>
        <end position="874"/>
    </location>
</feature>
<evidence type="ECO:0000256" key="1">
    <source>
        <dbReference type="SAM" id="Phobius"/>
    </source>
</evidence>
<dbReference type="Proteomes" id="UP001146120">
    <property type="component" value="Unassembled WGS sequence"/>
</dbReference>
<keyword evidence="1" id="KW-0812">Transmembrane</keyword>
<keyword evidence="3" id="KW-1185">Reference proteome</keyword>
<keyword evidence="1" id="KW-1133">Transmembrane helix</keyword>
<organism evidence="2 3">
    <name type="scientific">Lagenidium giganteum</name>
    <dbReference type="NCBI Taxonomy" id="4803"/>
    <lineage>
        <taxon>Eukaryota</taxon>
        <taxon>Sar</taxon>
        <taxon>Stramenopiles</taxon>
        <taxon>Oomycota</taxon>
        <taxon>Peronosporomycetes</taxon>
        <taxon>Pythiales</taxon>
        <taxon>Pythiaceae</taxon>
    </lineage>
</organism>
<feature type="transmembrane region" description="Helical" evidence="1">
    <location>
        <begin position="1009"/>
        <end position="1030"/>
    </location>
</feature>
<name>A0AAV2YT32_9STRA</name>
<comment type="caution">
    <text evidence="2">The sequence shown here is derived from an EMBL/GenBank/DDBJ whole genome shotgun (WGS) entry which is preliminary data.</text>
</comment>
<accession>A0AAV2YT32</accession>
<dbReference type="AlphaFoldDB" id="A0AAV2YT32"/>
<evidence type="ECO:0000313" key="3">
    <source>
        <dbReference type="Proteomes" id="UP001146120"/>
    </source>
</evidence>
<sequence length="1154" mass="130472">MPRDVVTPTQPWGFAAADSRRNIPRRVSSFRSSFMAEESGEESTGQRRERRASRFLVYVIITVQLLWALAVPIKNVVMIGQPNFRVDSVETEVRAYTLGKAEAGTAMAIPGAQVVQILEALLDLVIGNEVVRDALEASGALDLDTVHELLAPQAFKTVGQYYALLFQMSEFPGGTFTPRPSTFTSHSELADALSVWIRPNDSDTTQDWLLKLSCPPAKAYLNGMHCYQGNSSDVCVDFPQPGEVRRYEERDFSDLRRSSGLANNIGMLYMIEVFHIVVNVLLSAKDWQKTVDLQQSRADQIHQSGFVPLFKTDVRGQVPMVPAASARMFGLRLEDLNSTNLASCLVTELVVMQFYTNAFVLSLVQTALVRHNKYNAHNTTVVPPLTMHDVLAPMLSSNMYITSGARFGTYTQVGRKLFGHYWITSITNMTTRLKLDKKFNGEQALGSPMRMLEFISYYPEYYSVYRHSFHNTTSDPFDEMEFWTIGGAMSGLNTLKNDWWANTMGVHRLSELPREPNDSAFKEDSWWDSEKAYAAWYQALENSTEAPFYLFNPYIDIDRNTVPLDDNPATCCHRAFFKALGKVAFMGLAKMSYLSNYFMFMSQPEGGPYPWFLKTWRDPTLYGENLAGKRTPFAYSITTETRKDDGSNWVILPLLNAMITHFGFNKTLMTILTSYNATFTSQVATEYGLIHFADMGHCQLGFARANISRSLTTSDQIAERLYPLVALFLHDLLEAIPALFDRMDREVTKQGVPSARIRRELILGSPSTPFGAGPIGSPILWQPTPLTAGLLKFWPAIPPPPKLIDEYRASLRCYWTLELRYLNTSTRCWVEPNSEQKSRVEYKSELLRTFIFSNWSISLVLNVVAIAIALEFLWRFVDAWRWTRFRCVNVAVALQLHFQGTGVLTFPQIVLMSISTLPLMVAYHLPADAIFMPQGREGDVSKQLKDVIVTLAASWFQRLGFEIANHCYQLHEVCYWYNAYRVRVVSVVFIYIVRSITPDKATDTQFQTWKLISTCVLAMVLGVLCAAVPLRAERTGTVVVPTEKCLFRMNSVVVQSIQKSGLPLNKYGLVGFSHRGWSLAGLIIEGWRVHYDPDAQTYCVFKDHAQVPLRTDHEGRIKCIMRAPPPPRRSHSLVVHLPVVTSEAHSAAHESENT</sequence>
<protein>
    <submittedName>
        <fullName evidence="2">Uncharacterized protein</fullName>
    </submittedName>
</protein>
<keyword evidence="1" id="KW-0472">Membrane</keyword>
<reference evidence="2" key="1">
    <citation type="submission" date="2022-11" db="EMBL/GenBank/DDBJ databases">
        <authorList>
            <person name="Morgan W.R."/>
            <person name="Tartar A."/>
        </authorList>
    </citation>
    <scope>NUCLEOTIDE SEQUENCE</scope>
    <source>
        <strain evidence="2">ARSEF 373</strain>
    </source>
</reference>
<gene>
    <name evidence="2" type="ORF">N0F65_012051</name>
</gene>
<dbReference type="EMBL" id="DAKRPA010000151">
    <property type="protein sequence ID" value="DAZ96948.1"/>
    <property type="molecule type" value="Genomic_DNA"/>
</dbReference>
<feature type="transmembrane region" description="Helical" evidence="1">
    <location>
        <begin position="55"/>
        <end position="73"/>
    </location>
</feature>
<feature type="transmembrane region" description="Helical" evidence="1">
    <location>
        <begin position="980"/>
        <end position="997"/>
    </location>
</feature>
<proteinExistence type="predicted"/>
<reference evidence="2" key="2">
    <citation type="journal article" date="2023" name="Microbiol Resour">
        <title>Decontamination and Annotation of the Draft Genome Sequence of the Oomycete Lagenidium giganteum ARSEF 373.</title>
        <authorList>
            <person name="Morgan W.R."/>
            <person name="Tartar A."/>
        </authorList>
    </citation>
    <scope>NUCLEOTIDE SEQUENCE</scope>
    <source>
        <strain evidence="2">ARSEF 373</strain>
    </source>
</reference>
<evidence type="ECO:0000313" key="2">
    <source>
        <dbReference type="EMBL" id="DAZ96948.1"/>
    </source>
</evidence>